<dbReference type="Pfam" id="PF02517">
    <property type="entry name" value="Rce1-like"/>
    <property type="match status" value="1"/>
</dbReference>
<dbReference type="GO" id="GO:0080120">
    <property type="term" value="P:CAAX-box protein maturation"/>
    <property type="evidence" value="ECO:0007669"/>
    <property type="project" value="UniProtKB-ARBA"/>
</dbReference>
<dbReference type="GO" id="GO:0004175">
    <property type="term" value="F:endopeptidase activity"/>
    <property type="evidence" value="ECO:0007669"/>
    <property type="project" value="UniProtKB-ARBA"/>
</dbReference>
<dbReference type="EMBL" id="SPNK01000016">
    <property type="protein sequence ID" value="TFH99146.1"/>
    <property type="molecule type" value="Genomic_DNA"/>
</dbReference>
<keyword evidence="1" id="KW-0472">Membrane</keyword>
<keyword evidence="3" id="KW-0378">Hydrolase</keyword>
<dbReference type="GO" id="GO:0008237">
    <property type="term" value="F:metallopeptidase activity"/>
    <property type="evidence" value="ECO:0007669"/>
    <property type="project" value="UniProtKB-KW"/>
</dbReference>
<comment type="caution">
    <text evidence="3">The sequence shown here is derived from an EMBL/GenBank/DDBJ whole genome shotgun (WGS) entry which is preliminary data.</text>
</comment>
<sequence length="280" mass="29462">MSEARRPTGPVLGIVVTLLIMGLGQLPVAPFALMLPTDSFGGQMLLTATFILPMLLFFAWVRFKEKRPVASLGFRGGAGRHILIGAVLAVVMTTVTVGLNVVLGTASLGAPTWGMLPLALVLLIGFAIQSSTEEIADRGYLMQVVTPRWGFVAAMVVQTIVFAALHGANGGLTWVAWANLCGVAVFLGLWVWVSGSLWGACAFHTFWNWSQGNLWGAPVSHTTMGTSVGHYTPGEGSSVLLTGGSFGLEGSVIPLVMFVVGSVALVVVGRRRRAVAGSVR</sequence>
<name>A0AAX2SAS2_KOCRH</name>
<feature type="transmembrane region" description="Helical" evidence="1">
    <location>
        <begin position="174"/>
        <end position="193"/>
    </location>
</feature>
<protein>
    <submittedName>
        <fullName evidence="3">CPBP family intramembrane metalloprotease</fullName>
    </submittedName>
</protein>
<organism evidence="3 4">
    <name type="scientific">Kocuria rhizophila</name>
    <dbReference type="NCBI Taxonomy" id="72000"/>
    <lineage>
        <taxon>Bacteria</taxon>
        <taxon>Bacillati</taxon>
        <taxon>Actinomycetota</taxon>
        <taxon>Actinomycetes</taxon>
        <taxon>Micrococcales</taxon>
        <taxon>Micrococcaceae</taxon>
        <taxon>Kocuria</taxon>
    </lineage>
</organism>
<dbReference type="RefSeq" id="WP_135010900.1">
    <property type="nucleotide sequence ID" value="NZ_JAYEXM010000005.1"/>
</dbReference>
<feature type="transmembrane region" description="Helical" evidence="1">
    <location>
        <begin position="214"/>
        <end position="232"/>
    </location>
</feature>
<keyword evidence="3" id="KW-0482">Metalloprotease</keyword>
<feature type="transmembrane region" description="Helical" evidence="1">
    <location>
        <begin position="12"/>
        <end position="34"/>
    </location>
</feature>
<dbReference type="InterPro" id="IPR003675">
    <property type="entry name" value="Rce1/LyrA-like_dom"/>
</dbReference>
<feature type="transmembrane region" description="Helical" evidence="1">
    <location>
        <begin position="40"/>
        <end position="61"/>
    </location>
</feature>
<dbReference type="PANTHER" id="PTHR39430:SF1">
    <property type="entry name" value="PROTEASE"/>
    <property type="match status" value="1"/>
</dbReference>
<proteinExistence type="predicted"/>
<feature type="domain" description="CAAX prenyl protease 2/Lysostaphin resistance protein A-like" evidence="2">
    <location>
        <begin position="118"/>
        <end position="209"/>
    </location>
</feature>
<feature type="transmembrane region" description="Helical" evidence="1">
    <location>
        <begin position="252"/>
        <end position="270"/>
    </location>
</feature>
<evidence type="ECO:0000259" key="2">
    <source>
        <dbReference type="Pfam" id="PF02517"/>
    </source>
</evidence>
<dbReference type="Proteomes" id="UP000298017">
    <property type="component" value="Unassembled WGS sequence"/>
</dbReference>
<evidence type="ECO:0000313" key="3">
    <source>
        <dbReference type="EMBL" id="TFH99146.1"/>
    </source>
</evidence>
<keyword evidence="3" id="KW-0645">Protease</keyword>
<keyword evidence="1" id="KW-0812">Transmembrane</keyword>
<evidence type="ECO:0000256" key="1">
    <source>
        <dbReference type="SAM" id="Phobius"/>
    </source>
</evidence>
<gene>
    <name evidence="3" type="ORF">E4P33_10950</name>
</gene>
<keyword evidence="1" id="KW-1133">Transmembrane helix</keyword>
<accession>A0AAX2SAS2</accession>
<feature type="transmembrane region" description="Helical" evidence="1">
    <location>
        <begin position="82"/>
        <end position="104"/>
    </location>
</feature>
<feature type="transmembrane region" description="Helical" evidence="1">
    <location>
        <begin position="149"/>
        <end position="168"/>
    </location>
</feature>
<keyword evidence="4" id="KW-1185">Reference proteome</keyword>
<reference evidence="3 4" key="1">
    <citation type="submission" date="2019-03" db="EMBL/GenBank/DDBJ databases">
        <title>Genome Sequencing and Assembly of Various Microbes Isolated from Alder Root Nodule.</title>
        <authorList>
            <person name="Swanson E."/>
            <person name="Sevigny J.L."/>
            <person name="Pesce C."/>
            <person name="Davis I."/>
            <person name="Kleiner V."/>
            <person name="Tisa L."/>
        </authorList>
    </citation>
    <scope>NUCLEOTIDE SEQUENCE [LARGE SCALE GENOMIC DNA]</scope>
    <source>
        <strain evidence="3 4">4R-31</strain>
    </source>
</reference>
<feature type="transmembrane region" description="Helical" evidence="1">
    <location>
        <begin position="110"/>
        <end position="128"/>
    </location>
</feature>
<dbReference type="PANTHER" id="PTHR39430">
    <property type="entry name" value="MEMBRANE-ASSOCIATED PROTEASE-RELATED"/>
    <property type="match status" value="1"/>
</dbReference>
<dbReference type="AlphaFoldDB" id="A0AAX2SAS2"/>
<evidence type="ECO:0000313" key="4">
    <source>
        <dbReference type="Proteomes" id="UP000298017"/>
    </source>
</evidence>